<dbReference type="EMBL" id="HACA01015176">
    <property type="protein sequence ID" value="CDW32537.1"/>
    <property type="molecule type" value="Transcribed_RNA"/>
</dbReference>
<accession>A0A0K2U3M1</accession>
<sequence>NLPRCLKFVPNCNHNSVLVNVPGLYSCPEKNQEFVLFRLFHNLKKNQIIKLLPPLHKIIKPP</sequence>
<proteinExistence type="predicted"/>
<reference evidence="1" key="1">
    <citation type="submission" date="2014-05" db="EMBL/GenBank/DDBJ databases">
        <authorList>
            <person name="Chronopoulou M."/>
        </authorList>
    </citation>
    <scope>NUCLEOTIDE SEQUENCE</scope>
    <source>
        <tissue evidence="1">Whole organism</tissue>
    </source>
</reference>
<dbReference type="AlphaFoldDB" id="A0A0K2U3M1"/>
<name>A0A0K2U3M1_LEPSM</name>
<protein>
    <submittedName>
        <fullName evidence="1">Uncharacterized protein</fullName>
    </submittedName>
</protein>
<evidence type="ECO:0000313" key="1">
    <source>
        <dbReference type="EMBL" id="CDW32537.1"/>
    </source>
</evidence>
<feature type="non-terminal residue" evidence="1">
    <location>
        <position position="1"/>
    </location>
</feature>
<organism evidence="1">
    <name type="scientific">Lepeophtheirus salmonis</name>
    <name type="common">Salmon louse</name>
    <name type="synonym">Caligus salmonis</name>
    <dbReference type="NCBI Taxonomy" id="72036"/>
    <lineage>
        <taxon>Eukaryota</taxon>
        <taxon>Metazoa</taxon>
        <taxon>Ecdysozoa</taxon>
        <taxon>Arthropoda</taxon>
        <taxon>Crustacea</taxon>
        <taxon>Multicrustacea</taxon>
        <taxon>Hexanauplia</taxon>
        <taxon>Copepoda</taxon>
        <taxon>Siphonostomatoida</taxon>
        <taxon>Caligidae</taxon>
        <taxon>Lepeophtheirus</taxon>
    </lineage>
</organism>